<sequence length="397" mass="44116">MGFLGIGGTVSGREAAVAGSKIKVKVLLGSPGLLDRQVNYLSLDSMLEFSRFLGRKKLAAKSFPEYFLDEAVKAVIAALEANHRYVTSGEMTILVKMEPRSVAAEFFGSPLHAWATYLSDESSPGLATIRFSPDKSFLKRFIENESVLEQLFVHELQHHADVAFSVIGDAVSKRSKELLEGRRLSYGGWIAMLEILEIRNEGLAAFASLPTSSSGVATGIFCFFFQSAREFTGMFEKIPRMSREQLSQQHKAFFHVRDYLVGATMATTILARRLLAKGVKAYIKPEGGNEWFPIDRIREHYGTGRLYMTALQKQGNSISPEAIGQFQATILEGKEIIAELQGHSHLKFLSEYEEACRELGVAPIMSREIYNAVKLECHRNFIGMLHKAGIPPDAALR</sequence>
<dbReference type="EMBL" id="DUGC01000121">
    <property type="protein sequence ID" value="HIH10530.1"/>
    <property type="molecule type" value="Genomic_DNA"/>
</dbReference>
<comment type="caution">
    <text evidence="1">The sequence shown here is derived from an EMBL/GenBank/DDBJ whole genome shotgun (WGS) entry which is preliminary data.</text>
</comment>
<dbReference type="Proteomes" id="UP000565078">
    <property type="component" value="Unassembled WGS sequence"/>
</dbReference>
<proteinExistence type="predicted"/>
<dbReference type="AlphaFoldDB" id="A0A7J4J068"/>
<accession>A0A7J4J068</accession>
<gene>
    <name evidence="1" type="ORF">HA254_07750</name>
</gene>
<protein>
    <submittedName>
        <fullName evidence="1">Uncharacterized protein</fullName>
    </submittedName>
</protein>
<name>A0A7J4J068_9ARCH</name>
<organism evidence="1 2">
    <name type="scientific">Candidatus Iainarchaeum sp</name>
    <dbReference type="NCBI Taxonomy" id="3101447"/>
    <lineage>
        <taxon>Archaea</taxon>
        <taxon>Candidatus Iainarchaeota</taxon>
        <taxon>Candidatus Iainarchaeia</taxon>
        <taxon>Candidatus Iainarchaeales</taxon>
        <taxon>Candidatus Iainarchaeaceae</taxon>
        <taxon>Candidatus Iainarchaeum</taxon>
    </lineage>
</organism>
<reference evidence="2" key="1">
    <citation type="journal article" date="2020" name="bioRxiv">
        <title>A rank-normalized archaeal taxonomy based on genome phylogeny resolves widespread incomplete and uneven classifications.</title>
        <authorList>
            <person name="Rinke C."/>
            <person name="Chuvochina M."/>
            <person name="Mussig A.J."/>
            <person name="Chaumeil P.-A."/>
            <person name="Waite D.W."/>
            <person name="Whitman W.B."/>
            <person name="Parks D.H."/>
            <person name="Hugenholtz P."/>
        </authorList>
    </citation>
    <scope>NUCLEOTIDE SEQUENCE [LARGE SCALE GENOMIC DNA]</scope>
</reference>
<evidence type="ECO:0000313" key="1">
    <source>
        <dbReference type="EMBL" id="HIH10530.1"/>
    </source>
</evidence>
<evidence type="ECO:0000313" key="2">
    <source>
        <dbReference type="Proteomes" id="UP000565078"/>
    </source>
</evidence>